<name>A0ABZ2PKE5_9NOCA</name>
<evidence type="ECO:0000313" key="2">
    <source>
        <dbReference type="Proteomes" id="UP001432000"/>
    </source>
</evidence>
<dbReference type="RefSeq" id="WP_338890512.1">
    <property type="nucleotide sequence ID" value="NZ_CP147846.1"/>
</dbReference>
<protein>
    <submittedName>
        <fullName evidence="1">Uncharacterized protein</fullName>
    </submittedName>
</protein>
<proteinExistence type="predicted"/>
<organism evidence="1 2">
    <name type="scientific">Rhodococcus sovatensis</name>
    <dbReference type="NCBI Taxonomy" id="1805840"/>
    <lineage>
        <taxon>Bacteria</taxon>
        <taxon>Bacillati</taxon>
        <taxon>Actinomycetota</taxon>
        <taxon>Actinomycetes</taxon>
        <taxon>Mycobacteriales</taxon>
        <taxon>Nocardiaceae</taxon>
        <taxon>Rhodococcus</taxon>
    </lineage>
</organism>
<reference evidence="1 2" key="1">
    <citation type="submission" date="2024-03" db="EMBL/GenBank/DDBJ databases">
        <title>Natural products discovery in diverse microorganisms through a two-stage MS feature dereplication strategy.</title>
        <authorList>
            <person name="Zhang R."/>
        </authorList>
    </citation>
    <scope>NUCLEOTIDE SEQUENCE [LARGE SCALE GENOMIC DNA]</scope>
    <source>
        <strain evidence="1 2">18930</strain>
    </source>
</reference>
<dbReference type="EMBL" id="CP147846">
    <property type="protein sequence ID" value="WXG69624.1"/>
    <property type="molecule type" value="Genomic_DNA"/>
</dbReference>
<dbReference type="Proteomes" id="UP001432000">
    <property type="component" value="Chromosome"/>
</dbReference>
<sequence length="135" mass="14667">MHPATPTAADLDAVAAPLGYSVTTDDAGCYSLAVIGSRYIVVASSDHAEIRREIAALEETDAWEITLADAKRTGRLTVSVTVGDQDWTLAGDELISDDRTRGTATVMVRRKSRPEPFVVGTWHKSPRHAHQRITP</sequence>
<keyword evidence="2" id="KW-1185">Reference proteome</keyword>
<accession>A0ABZ2PKE5</accession>
<gene>
    <name evidence="1" type="ORF">WDS16_03450</name>
</gene>
<evidence type="ECO:0000313" key="1">
    <source>
        <dbReference type="EMBL" id="WXG69624.1"/>
    </source>
</evidence>